<dbReference type="EMBL" id="WOAJ01000001">
    <property type="protein sequence ID" value="MUI56465.1"/>
    <property type="molecule type" value="Genomic_DNA"/>
</dbReference>
<dbReference type="Pfam" id="PF07849">
    <property type="entry name" value="DUF1641"/>
    <property type="match status" value="1"/>
</dbReference>
<comment type="caution">
    <text evidence="1">The sequence shown here is derived from an EMBL/GenBank/DDBJ whole genome shotgun (WGS) entry which is preliminary data.</text>
</comment>
<name>A0A6A9JMQ1_PSEAI</name>
<dbReference type="RefSeq" id="WP_033978146.1">
    <property type="nucleotide sequence ID" value="NZ_BSBA01000008.1"/>
</dbReference>
<protein>
    <submittedName>
        <fullName evidence="1">DUF1641 domain-containing protein</fullName>
    </submittedName>
</protein>
<organism evidence="1">
    <name type="scientific">Pseudomonas aeruginosa</name>
    <dbReference type="NCBI Taxonomy" id="287"/>
    <lineage>
        <taxon>Bacteria</taxon>
        <taxon>Pseudomonadati</taxon>
        <taxon>Pseudomonadota</taxon>
        <taxon>Gammaproteobacteria</taxon>
        <taxon>Pseudomonadales</taxon>
        <taxon>Pseudomonadaceae</taxon>
        <taxon>Pseudomonas</taxon>
    </lineage>
</organism>
<accession>A0A6A9JMQ1</accession>
<dbReference type="AlphaFoldDB" id="A0A6A9JMQ1"/>
<proteinExistence type="predicted"/>
<sequence length="141" mass="15370">MDSHQQPCASQAQADTSLFPEQTRESLQALAVKLQPLIEGHRLDNLVDLLSLLSDIVDLLDPAMVDKLALLFEQVTSVGWSVGNAVRVARAELLLEQSPSLKDLLRLLRDADTRRGLVLVLGSLRSLGRQLAAEQEVAHGA</sequence>
<dbReference type="InterPro" id="IPR012440">
    <property type="entry name" value="DUF1641"/>
</dbReference>
<reference evidence="1" key="1">
    <citation type="submission" date="2019-11" db="EMBL/GenBank/DDBJ databases">
        <title>Genomes of ocular Pseudomonas aeruginosa isolates.</title>
        <authorList>
            <person name="Khan M."/>
            <person name="Rice S.A."/>
            <person name="Willcox M.D.P."/>
            <person name="Stapleton F."/>
        </authorList>
    </citation>
    <scope>NUCLEOTIDE SEQUENCE</scope>
    <source>
        <strain evidence="1">PA206</strain>
    </source>
</reference>
<evidence type="ECO:0000313" key="1">
    <source>
        <dbReference type="EMBL" id="MUI56465.1"/>
    </source>
</evidence>
<gene>
    <name evidence="1" type="ORF">GNQ20_01395</name>
</gene>